<keyword evidence="2" id="KW-1015">Disulfide bond</keyword>
<dbReference type="Proteomes" id="UP000288096">
    <property type="component" value="Unassembled WGS sequence"/>
</dbReference>
<evidence type="ECO:0000256" key="2">
    <source>
        <dbReference type="ARBA" id="ARBA00023157"/>
    </source>
</evidence>
<dbReference type="Gene3D" id="2.60.120.200">
    <property type="match status" value="2"/>
</dbReference>
<reference evidence="5" key="1">
    <citation type="submission" date="2017-11" db="EMBL/GenBank/DDBJ databases">
        <authorList>
            <person name="Watanabe M."/>
            <person name="Kojima H."/>
        </authorList>
    </citation>
    <scope>NUCLEOTIDE SEQUENCE [LARGE SCALE GENOMIC DNA]</scope>
    <source>
        <strain evidence="5">Tokyo 01</strain>
    </source>
</reference>
<name>A0A401FQ84_9BACT</name>
<evidence type="ECO:0000256" key="1">
    <source>
        <dbReference type="ARBA" id="ARBA00022729"/>
    </source>
</evidence>
<evidence type="ECO:0000313" key="5">
    <source>
        <dbReference type="Proteomes" id="UP000288096"/>
    </source>
</evidence>
<dbReference type="InterPro" id="IPR013320">
    <property type="entry name" value="ConA-like_dom_sf"/>
</dbReference>
<evidence type="ECO:0000259" key="3">
    <source>
        <dbReference type="SMART" id="SM00560"/>
    </source>
</evidence>
<feature type="domain" description="LamG-like jellyroll fold" evidence="3">
    <location>
        <begin position="406"/>
        <end position="559"/>
    </location>
</feature>
<reference evidence="5" key="2">
    <citation type="submission" date="2019-01" db="EMBL/GenBank/DDBJ databases">
        <title>Genome sequence of Desulfonema ishimotonii strain Tokyo 01.</title>
        <authorList>
            <person name="Fukui M."/>
        </authorList>
    </citation>
    <scope>NUCLEOTIDE SEQUENCE [LARGE SCALE GENOMIC DNA]</scope>
    <source>
        <strain evidence="5">Tokyo 01</strain>
    </source>
</reference>
<dbReference type="AlphaFoldDB" id="A0A401FQ84"/>
<gene>
    <name evidence="4" type="ORF">DENIS_0067</name>
</gene>
<keyword evidence="5" id="KW-1185">Reference proteome</keyword>
<dbReference type="RefSeq" id="WP_166404726.1">
    <property type="nucleotide sequence ID" value="NZ_BEXT01000001.1"/>
</dbReference>
<accession>A0A401FQ84</accession>
<dbReference type="PANTHER" id="PTHR47635">
    <property type="entry name" value="CUB DOMAIN-CONTAINING PROTEIN"/>
    <property type="match status" value="1"/>
</dbReference>
<dbReference type="SUPFAM" id="SSF49899">
    <property type="entry name" value="Concanavalin A-like lectins/glucanases"/>
    <property type="match status" value="2"/>
</dbReference>
<comment type="caution">
    <text evidence="4">The sequence shown here is derived from an EMBL/GenBank/DDBJ whole genome shotgun (WGS) entry which is preliminary data.</text>
</comment>
<dbReference type="EMBL" id="BEXT01000001">
    <property type="protein sequence ID" value="GBC59131.1"/>
    <property type="molecule type" value="Genomic_DNA"/>
</dbReference>
<dbReference type="SMART" id="SM00560">
    <property type="entry name" value="LamGL"/>
    <property type="match status" value="1"/>
</dbReference>
<dbReference type="PANTHER" id="PTHR47635:SF2">
    <property type="entry name" value="LAMG-LIKE JELLYROLL FOLD DOMAIN-CONTAINING PROTEIN"/>
    <property type="match status" value="1"/>
</dbReference>
<dbReference type="Pfam" id="PF13385">
    <property type="entry name" value="Laminin_G_3"/>
    <property type="match status" value="2"/>
</dbReference>
<protein>
    <recommendedName>
        <fullName evidence="3">LamG-like jellyroll fold domain-containing protein</fullName>
    </recommendedName>
</protein>
<sequence length="566" mass="61612">MFITLIVTITIVSALGAAILSFTNTAIYSEINVSHFTRAQYLAESGMRYAQLRENPYSYFYTVIEGENGEFYRVSDLPPPASPGETVRTSGFRIVINNCQVESTGIVREGTPFEAMRTVTGVYLKGMPCWYFNHDVADYFEDRCGENNGIVNGISWEWRPCDPDRQGVLHFGGSDHADTGFAPFCEIGHGVPFTVAFWVKPDAGTGGTVLGISDAGSRFAVEISGEGEWVWAYGNKAVAAMSVSFDRWQHVTWMYDDGKMIFRVVGCTTPEQTQEYDYDGQAGSGMLPEPDGENRNLFIGAENRNGSPGLFFSGSVDNIEIYNEARDIEAFDGVCPGKEAVAYYPFDGTARDYSGADGSGNGNDGVIVGDAGPAEDRMGCMQGAYQFDGEGSHVHVADSDGLDLDTSGTLAAWVYVRSFQAGAGIVHKGDLSDFSDEVYTLQFGIDGFEDSKTRGIRFALRAADGGFDKLDSQGPDWAAERWYHVAVTWDSAGSKKMVLYIDGEENASGDMTISEVRKSDGGLNIGAQLTEAFNPTFGNFPLNGLLDEVVIYDHALSADEIRRLAL</sequence>
<evidence type="ECO:0000313" key="4">
    <source>
        <dbReference type="EMBL" id="GBC59131.1"/>
    </source>
</evidence>
<proteinExistence type="predicted"/>
<keyword evidence="1" id="KW-0732">Signal</keyword>
<organism evidence="4 5">
    <name type="scientific">Desulfonema ishimotonii</name>
    <dbReference type="NCBI Taxonomy" id="45657"/>
    <lineage>
        <taxon>Bacteria</taxon>
        <taxon>Pseudomonadati</taxon>
        <taxon>Thermodesulfobacteriota</taxon>
        <taxon>Desulfobacteria</taxon>
        <taxon>Desulfobacterales</taxon>
        <taxon>Desulfococcaceae</taxon>
        <taxon>Desulfonema</taxon>
    </lineage>
</organism>
<dbReference type="InterPro" id="IPR006558">
    <property type="entry name" value="LamG-like"/>
</dbReference>